<evidence type="ECO:0000313" key="2">
    <source>
        <dbReference type="Proteomes" id="UP000886885"/>
    </source>
</evidence>
<dbReference type="OrthoDB" id="784889at2759"/>
<dbReference type="Proteomes" id="UP000886885">
    <property type="component" value="Chromosome 5D"/>
</dbReference>
<protein>
    <submittedName>
        <fullName evidence="1">Uncharacterized protein</fullName>
    </submittedName>
</protein>
<proteinExistence type="predicted"/>
<name>A0A8X8D0L1_POPTO</name>
<reference evidence="1" key="1">
    <citation type="journal article" date="2020" name="bioRxiv">
        <title>Hybrid origin of Populus tomentosa Carr. identified through genome sequencing and phylogenomic analysis.</title>
        <authorList>
            <person name="An X."/>
            <person name="Gao K."/>
            <person name="Chen Z."/>
            <person name="Li J."/>
            <person name="Yang X."/>
            <person name="Yang X."/>
            <person name="Zhou J."/>
            <person name="Guo T."/>
            <person name="Zhao T."/>
            <person name="Huang S."/>
            <person name="Miao D."/>
            <person name="Khan W.U."/>
            <person name="Rao P."/>
            <person name="Ye M."/>
            <person name="Lei B."/>
            <person name="Liao W."/>
            <person name="Wang J."/>
            <person name="Ji L."/>
            <person name="Li Y."/>
            <person name="Guo B."/>
            <person name="Mustafa N.S."/>
            <person name="Li S."/>
            <person name="Yun Q."/>
            <person name="Keller S.R."/>
            <person name="Mao J."/>
            <person name="Zhang R."/>
            <person name="Strauss S.H."/>
        </authorList>
    </citation>
    <scope>NUCLEOTIDE SEQUENCE</scope>
    <source>
        <strain evidence="1">GM15</strain>
        <tissue evidence="1">Leaf</tissue>
    </source>
</reference>
<dbReference type="AlphaFoldDB" id="A0A8X8D0L1"/>
<gene>
    <name evidence="1" type="ORF">POTOM_021025</name>
</gene>
<accession>A0A8X8D0L1</accession>
<dbReference type="EMBL" id="JAAWWB010000010">
    <property type="protein sequence ID" value="KAG6773709.1"/>
    <property type="molecule type" value="Genomic_DNA"/>
</dbReference>
<keyword evidence="2" id="KW-1185">Reference proteome</keyword>
<sequence>MRVNKVESTTVIQIQPFAESSTESICIELAATADANSECYSPSPYNPSTIDSHVSGSNISIYGQNLLRIHLVNFALMNPTPMGGAYSASGNTSENKPQQPQTLAFKSSDVSSFCNFICFHQWNHNFPRVDTTGSVGVLLEKGYCLPVGEIWREGMLEVAVHRETKRRLGRRRQGATAVFGLVKKGVVVFGLRKKGAAIGLEKRACLAAGWREKSKPGGGCLVCFWPRGRRRWGYSVEAKNSKPGLL</sequence>
<evidence type="ECO:0000313" key="1">
    <source>
        <dbReference type="EMBL" id="KAG6773709.1"/>
    </source>
</evidence>
<comment type="caution">
    <text evidence="1">The sequence shown here is derived from an EMBL/GenBank/DDBJ whole genome shotgun (WGS) entry which is preliminary data.</text>
</comment>
<organism evidence="1 2">
    <name type="scientific">Populus tomentosa</name>
    <name type="common">Chinese white poplar</name>
    <dbReference type="NCBI Taxonomy" id="118781"/>
    <lineage>
        <taxon>Eukaryota</taxon>
        <taxon>Viridiplantae</taxon>
        <taxon>Streptophyta</taxon>
        <taxon>Embryophyta</taxon>
        <taxon>Tracheophyta</taxon>
        <taxon>Spermatophyta</taxon>
        <taxon>Magnoliopsida</taxon>
        <taxon>eudicotyledons</taxon>
        <taxon>Gunneridae</taxon>
        <taxon>Pentapetalae</taxon>
        <taxon>rosids</taxon>
        <taxon>fabids</taxon>
        <taxon>Malpighiales</taxon>
        <taxon>Salicaceae</taxon>
        <taxon>Saliceae</taxon>
        <taxon>Populus</taxon>
    </lineage>
</organism>